<dbReference type="Pfam" id="PF07727">
    <property type="entry name" value="RVT_2"/>
    <property type="match status" value="1"/>
</dbReference>
<dbReference type="PANTHER" id="PTHR11439">
    <property type="entry name" value="GAG-POL-RELATED RETROTRANSPOSON"/>
    <property type="match status" value="1"/>
</dbReference>
<dbReference type="SUPFAM" id="SSF56672">
    <property type="entry name" value="DNA/RNA polymerases"/>
    <property type="match status" value="1"/>
</dbReference>
<feature type="domain" description="Reverse transcriptase Ty1/copia-type" evidence="1">
    <location>
        <begin position="1"/>
        <end position="145"/>
    </location>
</feature>
<dbReference type="InterPro" id="IPR043502">
    <property type="entry name" value="DNA/RNA_pol_sf"/>
</dbReference>
<evidence type="ECO:0000313" key="3">
    <source>
        <dbReference type="Proteomes" id="UP001168877"/>
    </source>
</evidence>
<reference evidence="2" key="1">
    <citation type="journal article" date="2022" name="Plant J.">
        <title>Strategies of tolerance reflected in two North American maple genomes.</title>
        <authorList>
            <person name="McEvoy S.L."/>
            <person name="Sezen U.U."/>
            <person name="Trouern-Trend A."/>
            <person name="McMahon S.M."/>
            <person name="Schaberg P.G."/>
            <person name="Yang J."/>
            <person name="Wegrzyn J.L."/>
            <person name="Swenson N.G."/>
        </authorList>
    </citation>
    <scope>NUCLEOTIDE SEQUENCE</scope>
    <source>
        <strain evidence="2">NS2018</strain>
    </source>
</reference>
<dbReference type="Proteomes" id="UP001168877">
    <property type="component" value="Unassembled WGS sequence"/>
</dbReference>
<organism evidence="2 3">
    <name type="scientific">Acer saccharum</name>
    <name type="common">Sugar maple</name>
    <dbReference type="NCBI Taxonomy" id="4024"/>
    <lineage>
        <taxon>Eukaryota</taxon>
        <taxon>Viridiplantae</taxon>
        <taxon>Streptophyta</taxon>
        <taxon>Embryophyta</taxon>
        <taxon>Tracheophyta</taxon>
        <taxon>Spermatophyta</taxon>
        <taxon>Magnoliopsida</taxon>
        <taxon>eudicotyledons</taxon>
        <taxon>Gunneridae</taxon>
        <taxon>Pentapetalae</taxon>
        <taxon>rosids</taxon>
        <taxon>malvids</taxon>
        <taxon>Sapindales</taxon>
        <taxon>Sapindaceae</taxon>
        <taxon>Hippocastanoideae</taxon>
        <taxon>Acereae</taxon>
        <taxon>Acer</taxon>
    </lineage>
</organism>
<dbReference type="CDD" id="cd09272">
    <property type="entry name" value="RNase_HI_RT_Ty1"/>
    <property type="match status" value="1"/>
</dbReference>
<evidence type="ECO:0000259" key="1">
    <source>
        <dbReference type="Pfam" id="PF07727"/>
    </source>
</evidence>
<dbReference type="InterPro" id="IPR013103">
    <property type="entry name" value="RVT_2"/>
</dbReference>
<sequence>MTQPPGFVDPAAPLHICRLKKAIYGLKQAPRAWYNELRQFLIHTGFVNSHSNTSLFIFNTNGCVIFLLVYVDDIIVTGNDTTHIDAFVDTLARSFSIKDLGALSYFLGVEVIPSPTGLFLSQHKYVVDLLARTKMTDSKPVATPLPTDHTITLLAGTSLTNATEYRQVIRALQYLSFTRLDIAFAVNKLAKFMHRPTTEQWSLAKRLLRYLKGTIGHGLLFHSDSPITLHAFSDADLAGTLDDRTSTSAYVLFLGSNAISWSSRKQKSVARSSTEAEYRAVALAASEVLWLSSLLRELLISSPSPPTIFCDNIGATYLCSNPVFHSRMKHIEIDFHFVRDRVQRGQLRVSHVASADQLAESLTKPLSRTRFALLRSKIGVSEMPTILRGRIKDTNPTQSLT</sequence>
<comment type="caution">
    <text evidence="2">The sequence shown here is derived from an EMBL/GenBank/DDBJ whole genome shotgun (WGS) entry which is preliminary data.</text>
</comment>
<evidence type="ECO:0000313" key="2">
    <source>
        <dbReference type="EMBL" id="KAK0590193.1"/>
    </source>
</evidence>
<dbReference type="EMBL" id="JAUESC010000381">
    <property type="protein sequence ID" value="KAK0590193.1"/>
    <property type="molecule type" value="Genomic_DNA"/>
</dbReference>
<protein>
    <recommendedName>
        <fullName evidence="1">Reverse transcriptase Ty1/copia-type domain-containing protein</fullName>
    </recommendedName>
</protein>
<name>A0AA39SEF7_ACESA</name>
<dbReference type="AlphaFoldDB" id="A0AA39SEF7"/>
<reference evidence="2" key="2">
    <citation type="submission" date="2023-06" db="EMBL/GenBank/DDBJ databases">
        <authorList>
            <person name="Swenson N.G."/>
            <person name="Wegrzyn J.L."/>
            <person name="Mcevoy S.L."/>
        </authorList>
    </citation>
    <scope>NUCLEOTIDE SEQUENCE</scope>
    <source>
        <strain evidence="2">NS2018</strain>
        <tissue evidence="2">Leaf</tissue>
    </source>
</reference>
<keyword evidence="3" id="KW-1185">Reference proteome</keyword>
<accession>A0AA39SEF7</accession>
<gene>
    <name evidence="2" type="ORF">LWI29_023774</name>
</gene>
<proteinExistence type="predicted"/>
<dbReference type="PANTHER" id="PTHR11439:SF455">
    <property type="entry name" value="RLK (RECEPTOR-LIKE PROTEIN KINASE) 8, PUTATIVE-RELATED"/>
    <property type="match status" value="1"/>
</dbReference>